<feature type="region of interest" description="Disordered" evidence="1">
    <location>
        <begin position="61"/>
        <end position="122"/>
    </location>
</feature>
<protein>
    <submittedName>
        <fullName evidence="2">Uncharacterized protein</fullName>
    </submittedName>
</protein>
<dbReference type="RefSeq" id="XP_033526493.1">
    <property type="nucleotide sequence ID" value="XM_033662393.1"/>
</dbReference>
<dbReference type="Proteomes" id="UP000799771">
    <property type="component" value="Unassembled WGS sequence"/>
</dbReference>
<proteinExistence type="predicted"/>
<dbReference type="AlphaFoldDB" id="A0A6A6AKL5"/>
<evidence type="ECO:0000313" key="2">
    <source>
        <dbReference type="EMBL" id="KAF2132106.1"/>
    </source>
</evidence>
<dbReference type="EMBL" id="ML977501">
    <property type="protein sequence ID" value="KAF2132106.1"/>
    <property type="molecule type" value="Genomic_DNA"/>
</dbReference>
<sequence>MATNKDITLSPREMEVLALAWQCMESQPKIDMTKLASLTGYTTGSASVTFGNIKRKIKLLGESLSSNGPATPKKTGGPGRSKATPASTSTSGRKKKRGAADNGAADTPSKKKKKAAHDYDGDDVDEEFVVPKVKKEEVQDLALEGQFWGQVEDFAQVGVGGFGGTFGELE</sequence>
<evidence type="ECO:0000256" key="1">
    <source>
        <dbReference type="SAM" id="MobiDB-lite"/>
    </source>
</evidence>
<reference evidence="2" key="1">
    <citation type="journal article" date="2020" name="Stud. Mycol.">
        <title>101 Dothideomycetes genomes: a test case for predicting lifestyles and emergence of pathogens.</title>
        <authorList>
            <person name="Haridas S."/>
            <person name="Albert R."/>
            <person name="Binder M."/>
            <person name="Bloem J."/>
            <person name="Labutti K."/>
            <person name="Salamov A."/>
            <person name="Andreopoulos B."/>
            <person name="Baker S."/>
            <person name="Barry K."/>
            <person name="Bills G."/>
            <person name="Bluhm B."/>
            <person name="Cannon C."/>
            <person name="Castanera R."/>
            <person name="Culley D."/>
            <person name="Daum C."/>
            <person name="Ezra D."/>
            <person name="Gonzalez J."/>
            <person name="Henrissat B."/>
            <person name="Kuo A."/>
            <person name="Liang C."/>
            <person name="Lipzen A."/>
            <person name="Lutzoni F."/>
            <person name="Magnuson J."/>
            <person name="Mondo S."/>
            <person name="Nolan M."/>
            <person name="Ohm R."/>
            <person name="Pangilinan J."/>
            <person name="Park H.-J."/>
            <person name="Ramirez L."/>
            <person name="Alfaro M."/>
            <person name="Sun H."/>
            <person name="Tritt A."/>
            <person name="Yoshinaga Y."/>
            <person name="Zwiers L.-H."/>
            <person name="Turgeon B."/>
            <person name="Goodwin S."/>
            <person name="Spatafora J."/>
            <person name="Crous P."/>
            <person name="Grigoriev I."/>
        </authorList>
    </citation>
    <scope>NUCLEOTIDE SEQUENCE</scope>
    <source>
        <strain evidence="2">CBS 119687</strain>
    </source>
</reference>
<keyword evidence="3" id="KW-1185">Reference proteome</keyword>
<dbReference type="GeneID" id="54402825"/>
<organism evidence="2 3">
    <name type="scientific">Dothidotthia symphoricarpi CBS 119687</name>
    <dbReference type="NCBI Taxonomy" id="1392245"/>
    <lineage>
        <taxon>Eukaryota</taxon>
        <taxon>Fungi</taxon>
        <taxon>Dikarya</taxon>
        <taxon>Ascomycota</taxon>
        <taxon>Pezizomycotina</taxon>
        <taxon>Dothideomycetes</taxon>
        <taxon>Pleosporomycetidae</taxon>
        <taxon>Pleosporales</taxon>
        <taxon>Dothidotthiaceae</taxon>
        <taxon>Dothidotthia</taxon>
    </lineage>
</organism>
<evidence type="ECO:0000313" key="3">
    <source>
        <dbReference type="Proteomes" id="UP000799771"/>
    </source>
</evidence>
<accession>A0A6A6AKL5</accession>
<name>A0A6A6AKL5_9PLEO</name>
<gene>
    <name evidence="2" type="ORF">P153DRAFT_184310</name>
</gene>
<dbReference type="OrthoDB" id="5403747at2759"/>